<dbReference type="SUPFAM" id="SSF52087">
    <property type="entry name" value="CRAL/TRIO domain"/>
    <property type="match status" value="1"/>
</dbReference>
<protein>
    <recommendedName>
        <fullName evidence="1">CRAL-TRIO domain-containing protein</fullName>
    </recommendedName>
</protein>
<dbReference type="RefSeq" id="XP_016608001.1">
    <property type="nucleotide sequence ID" value="XM_016753554.1"/>
</dbReference>
<dbReference type="AlphaFoldDB" id="A0A0L0HG05"/>
<dbReference type="PANTHER" id="PTHR46590:SF4">
    <property type="entry name" value="CRAL-TRIO DOMAIN-CONTAINING PROTEIN"/>
    <property type="match status" value="1"/>
</dbReference>
<dbReference type="OrthoDB" id="75724at2759"/>
<proteinExistence type="predicted"/>
<dbReference type="Gene3D" id="3.40.525.10">
    <property type="entry name" value="CRAL-TRIO lipid binding domain"/>
    <property type="match status" value="1"/>
</dbReference>
<dbReference type="EMBL" id="KQ257457">
    <property type="protein sequence ID" value="KNC99961.1"/>
    <property type="molecule type" value="Genomic_DNA"/>
</dbReference>
<dbReference type="InterPro" id="IPR052432">
    <property type="entry name" value="PITP/CRAL-TRIO"/>
</dbReference>
<dbReference type="CDD" id="cd00170">
    <property type="entry name" value="SEC14"/>
    <property type="match status" value="1"/>
</dbReference>
<dbReference type="InterPro" id="IPR036865">
    <property type="entry name" value="CRAL-TRIO_dom_sf"/>
</dbReference>
<dbReference type="GeneID" id="27688717"/>
<dbReference type="InParanoid" id="A0A0L0HG05"/>
<dbReference type="PROSITE" id="PS50191">
    <property type="entry name" value="CRAL_TRIO"/>
    <property type="match status" value="1"/>
</dbReference>
<dbReference type="PANTHER" id="PTHR46590">
    <property type="entry name" value="PHOSPHATIDYLINOSITOL TRANSFER PROTEIN CSR1-RELATED"/>
    <property type="match status" value="1"/>
</dbReference>
<dbReference type="Proteomes" id="UP000053201">
    <property type="component" value="Unassembled WGS sequence"/>
</dbReference>
<keyword evidence="3" id="KW-1185">Reference proteome</keyword>
<evidence type="ECO:0000259" key="1">
    <source>
        <dbReference type="PROSITE" id="PS50191"/>
    </source>
</evidence>
<dbReference type="eggNOG" id="KOG1471">
    <property type="taxonomic scope" value="Eukaryota"/>
</dbReference>
<reference evidence="2 3" key="1">
    <citation type="submission" date="2009-08" db="EMBL/GenBank/DDBJ databases">
        <title>The Genome Sequence of Spizellomyces punctatus strain DAOM BR117.</title>
        <authorList>
            <consortium name="The Broad Institute Genome Sequencing Platform"/>
            <person name="Russ C."/>
            <person name="Cuomo C."/>
            <person name="Shea T."/>
            <person name="Young S.K."/>
            <person name="Zeng Q."/>
            <person name="Koehrsen M."/>
            <person name="Haas B."/>
            <person name="Borodovsky M."/>
            <person name="Guigo R."/>
            <person name="Alvarado L."/>
            <person name="Berlin A."/>
            <person name="Bochicchio J."/>
            <person name="Borenstein D."/>
            <person name="Chapman S."/>
            <person name="Chen Z."/>
            <person name="Engels R."/>
            <person name="Freedman E."/>
            <person name="Gellesch M."/>
            <person name="Goldberg J."/>
            <person name="Griggs A."/>
            <person name="Gujja S."/>
            <person name="Heiman D."/>
            <person name="Hepburn T."/>
            <person name="Howarth C."/>
            <person name="Jen D."/>
            <person name="Larson L."/>
            <person name="Lewis B."/>
            <person name="Mehta T."/>
            <person name="Park D."/>
            <person name="Pearson M."/>
            <person name="Roberts A."/>
            <person name="Saif S."/>
            <person name="Shenoy N."/>
            <person name="Sisk P."/>
            <person name="Stolte C."/>
            <person name="Sykes S."/>
            <person name="Thomson T."/>
            <person name="Walk T."/>
            <person name="White J."/>
            <person name="Yandava C."/>
            <person name="Burger G."/>
            <person name="Gray M.W."/>
            <person name="Holland P.W.H."/>
            <person name="King N."/>
            <person name="Lang F.B.F."/>
            <person name="Roger A.J."/>
            <person name="Ruiz-Trillo I."/>
            <person name="Lander E."/>
            <person name="Nusbaum C."/>
        </authorList>
    </citation>
    <scope>NUCLEOTIDE SEQUENCE [LARGE SCALE GENOMIC DNA]</scope>
    <source>
        <strain evidence="2 3">DAOM BR117</strain>
    </source>
</reference>
<organism evidence="2 3">
    <name type="scientific">Spizellomyces punctatus (strain DAOM BR117)</name>
    <dbReference type="NCBI Taxonomy" id="645134"/>
    <lineage>
        <taxon>Eukaryota</taxon>
        <taxon>Fungi</taxon>
        <taxon>Fungi incertae sedis</taxon>
        <taxon>Chytridiomycota</taxon>
        <taxon>Chytridiomycota incertae sedis</taxon>
        <taxon>Chytridiomycetes</taxon>
        <taxon>Spizellomycetales</taxon>
        <taxon>Spizellomycetaceae</taxon>
        <taxon>Spizellomyces</taxon>
    </lineage>
</organism>
<dbReference type="VEuPathDB" id="FungiDB:SPPG_05333"/>
<dbReference type="OMA" id="WQMCKLV"/>
<dbReference type="SMART" id="SM00516">
    <property type="entry name" value="SEC14"/>
    <property type="match status" value="1"/>
</dbReference>
<accession>A0A0L0HG05</accession>
<feature type="domain" description="CRAL-TRIO" evidence="1">
    <location>
        <begin position="91"/>
        <end position="270"/>
    </location>
</feature>
<dbReference type="STRING" id="645134.A0A0L0HG05"/>
<dbReference type="Pfam" id="PF00650">
    <property type="entry name" value="CRAL_TRIO"/>
    <property type="match status" value="1"/>
</dbReference>
<dbReference type="InterPro" id="IPR001251">
    <property type="entry name" value="CRAL-TRIO_dom"/>
</dbReference>
<evidence type="ECO:0000313" key="2">
    <source>
        <dbReference type="EMBL" id="KNC99961.1"/>
    </source>
</evidence>
<name>A0A0L0HG05_SPIPD</name>
<evidence type="ECO:0000313" key="3">
    <source>
        <dbReference type="Proteomes" id="UP000053201"/>
    </source>
</evidence>
<gene>
    <name evidence="2" type="ORF">SPPG_05333</name>
</gene>
<sequence>MDLTMLVRQHAQGIAAVRDALAKTIAASRKDMDLSRRELHHIAELLVDEALLFRFYKKHKYDHAATHAALLSHIDWRLQNDLPNLSLSSLPPSALQYLQKGLFYFLRTDKLGRPVAVLNLRHFSKHGHGDFEDLRWFFILAMEVARRVVQSINEEVRKRRELGILDEASDRIIAQISIIVDLEGVGLNNVKYDMIPLFHDLFSHHYPQTVGTVYVLNYGWIHSGIWSVLKTALPADATKKLMFLTTGELTAHISPENLPTCLGGYEATPYSLTTCPVYTNFCHPNYHSTSPRISHQISLMDAEDEGYHEDEDIWYDAVEAPMTPCRSAADLQNLLRVSSGRNLHGMNRVGSTKSLKTLAAQAAVSGSGYTSLRSSNAGGGLVMRPFNRPDHAIPLAASQQPPRRRRRTLIKSTLLKTPATLYSFLSSTKLRYMCLCVLALTLVGARNTERIKRLYWKLVLAGKTKRDVGFLEAPAVVVAVGGALRC</sequence>